<keyword evidence="1" id="KW-0812">Transmembrane</keyword>
<evidence type="ECO:0000256" key="1">
    <source>
        <dbReference type="SAM" id="Phobius"/>
    </source>
</evidence>
<keyword evidence="1" id="KW-1133">Transmembrane helix</keyword>
<dbReference type="Proteomes" id="UP000032683">
    <property type="component" value="Unassembled WGS sequence"/>
</dbReference>
<dbReference type="AlphaFoldDB" id="A0A0D6Q7V3"/>
<proteinExistence type="predicted"/>
<name>A0A0D6Q7V3_KOMXY</name>
<sequence length="88" mass="10588">MEQRYYIRSVEQDRFKNIGKNMLKKYVPRIFIVILLGAVNVFALTLCLHPNVSENYYNFYILQNITIGEYEANEIRGIYSSHQDRWKH</sequence>
<organism evidence="2 3">
    <name type="scientific">Komagataeibacter xylinus NBRC 13693</name>
    <dbReference type="NCBI Taxonomy" id="1234668"/>
    <lineage>
        <taxon>Bacteria</taxon>
        <taxon>Pseudomonadati</taxon>
        <taxon>Pseudomonadota</taxon>
        <taxon>Alphaproteobacteria</taxon>
        <taxon>Acetobacterales</taxon>
        <taxon>Acetobacteraceae</taxon>
        <taxon>Komagataeibacter</taxon>
    </lineage>
</organism>
<protein>
    <submittedName>
        <fullName evidence="2">Uncharacterized protein</fullName>
    </submittedName>
</protein>
<comment type="caution">
    <text evidence="2">The sequence shown here is derived from an EMBL/GenBank/DDBJ whole genome shotgun (WGS) entry which is preliminary data.</text>
</comment>
<accession>A0A0D6Q7V3</accession>
<gene>
    <name evidence="2" type="ORF">Gxy13693_022_127</name>
</gene>
<feature type="transmembrane region" description="Helical" evidence="1">
    <location>
        <begin position="26"/>
        <end position="46"/>
    </location>
</feature>
<evidence type="ECO:0000313" key="3">
    <source>
        <dbReference type="Proteomes" id="UP000032683"/>
    </source>
</evidence>
<keyword evidence="1" id="KW-0472">Membrane</keyword>
<dbReference type="EMBL" id="BANJ01000022">
    <property type="protein sequence ID" value="GAN99524.1"/>
    <property type="molecule type" value="Genomic_DNA"/>
</dbReference>
<reference evidence="2 3" key="1">
    <citation type="submission" date="2012-11" db="EMBL/GenBank/DDBJ databases">
        <title>Whole genome sequence of Gluconacetobacter xylinus NBRC 13693.</title>
        <authorList>
            <person name="Azuma Y."/>
            <person name="Higashiura N."/>
            <person name="Hirakawa H."/>
            <person name="Matsushita K."/>
        </authorList>
    </citation>
    <scope>NUCLEOTIDE SEQUENCE [LARGE SCALE GENOMIC DNA]</scope>
    <source>
        <strain evidence="2 3">NBRC 13693</strain>
    </source>
</reference>
<evidence type="ECO:0000313" key="2">
    <source>
        <dbReference type="EMBL" id="GAN99524.1"/>
    </source>
</evidence>